<sequence>MLTVSTAIVTNSFQPAYAAPCAASSVNPCAANPCAANPCAADPCAADPCAADPCAADPCAAANPCAATGTGSFVTVSSDTVGGVTIVEENGKRYLEFDETFSTDDGPDLFVLLHKEATPQSYSSDKFVNLGDLQSINGSQRYEIPEDISIDEFKSAVIWCRQFNVTFGFAAI</sequence>
<dbReference type="EMBL" id="QZCE01000002">
    <property type="protein sequence ID" value="NEZ67542.1"/>
    <property type="molecule type" value="Genomic_DNA"/>
</dbReference>
<evidence type="ECO:0000313" key="3">
    <source>
        <dbReference type="EMBL" id="NEZ67542.1"/>
    </source>
</evidence>
<gene>
    <name evidence="3" type="ORF">D0962_33100</name>
</gene>
<dbReference type="InterPro" id="IPR019545">
    <property type="entry name" value="DM13_domain"/>
</dbReference>
<accession>A0A6M0SJ15</accession>
<feature type="domain" description="DM13" evidence="2">
    <location>
        <begin position="71"/>
        <end position="172"/>
    </location>
</feature>
<comment type="caution">
    <text evidence="3">The sequence shown here is derived from an EMBL/GenBank/DDBJ whole genome shotgun (WGS) entry which is preliminary data.</text>
</comment>
<protein>
    <submittedName>
        <fullName evidence="3">Electron transfer flavoprotein</fullName>
    </submittedName>
</protein>
<feature type="chain" id="PRO_5026962397" evidence="1">
    <location>
        <begin position="19"/>
        <end position="172"/>
    </location>
</feature>
<feature type="signal peptide" evidence="1">
    <location>
        <begin position="1"/>
        <end position="18"/>
    </location>
</feature>
<proteinExistence type="predicted"/>
<dbReference type="AlphaFoldDB" id="A0A6M0SJ15"/>
<dbReference type="Pfam" id="PF10517">
    <property type="entry name" value="DM13"/>
    <property type="match status" value="1"/>
</dbReference>
<name>A0A6M0SJ15_9CYAN</name>
<keyword evidence="1" id="KW-0732">Signal</keyword>
<evidence type="ECO:0000313" key="4">
    <source>
        <dbReference type="Proteomes" id="UP000473574"/>
    </source>
</evidence>
<reference evidence="3 4" key="1">
    <citation type="journal article" date="2020" name="Microb. Ecol.">
        <title>Ecogenomics of the Marine Benthic Filamentous Cyanobacterium Adonisia.</title>
        <authorList>
            <person name="Walter J.M."/>
            <person name="Coutinho F.H."/>
            <person name="Leomil L."/>
            <person name="Hargreaves P.I."/>
            <person name="Campeao M.E."/>
            <person name="Vieira V.V."/>
            <person name="Silva B.S."/>
            <person name="Fistarol G.O."/>
            <person name="Salomon P.S."/>
            <person name="Sawabe T."/>
            <person name="Mino S."/>
            <person name="Hosokawa M."/>
            <person name="Miyashita H."/>
            <person name="Maruyama F."/>
            <person name="van Verk M.C."/>
            <person name="Dutilh B.E."/>
            <person name="Thompson C.C."/>
            <person name="Thompson F.L."/>
        </authorList>
    </citation>
    <scope>NUCLEOTIDE SEQUENCE [LARGE SCALE GENOMIC DNA]</scope>
    <source>
        <strain evidence="3 4">CCMR0082</strain>
    </source>
</reference>
<dbReference type="PROSITE" id="PS51549">
    <property type="entry name" value="DM13"/>
    <property type="match status" value="1"/>
</dbReference>
<evidence type="ECO:0000259" key="2">
    <source>
        <dbReference type="PROSITE" id="PS51549"/>
    </source>
</evidence>
<dbReference type="Proteomes" id="UP000473574">
    <property type="component" value="Unassembled WGS sequence"/>
</dbReference>
<organism evidence="3 4">
    <name type="scientific">Adonisia turfae CCMR0082</name>
    <dbReference type="NCBI Taxonomy" id="2304604"/>
    <lineage>
        <taxon>Bacteria</taxon>
        <taxon>Bacillati</taxon>
        <taxon>Cyanobacteriota</taxon>
        <taxon>Adonisia</taxon>
        <taxon>Adonisia turfae</taxon>
    </lineage>
</organism>
<evidence type="ECO:0000256" key="1">
    <source>
        <dbReference type="SAM" id="SignalP"/>
    </source>
</evidence>